<evidence type="ECO:0000256" key="4">
    <source>
        <dbReference type="ARBA" id="ARBA00023159"/>
    </source>
</evidence>
<dbReference type="PRINTS" id="PR00039">
    <property type="entry name" value="HTHLYSR"/>
</dbReference>
<dbReference type="SUPFAM" id="SSF53850">
    <property type="entry name" value="Periplasmic binding protein-like II"/>
    <property type="match status" value="1"/>
</dbReference>
<dbReference type="PROSITE" id="PS50931">
    <property type="entry name" value="HTH_LYSR"/>
    <property type="match status" value="1"/>
</dbReference>
<comment type="caution">
    <text evidence="7">The sequence shown here is derived from an EMBL/GenBank/DDBJ whole genome shotgun (WGS) entry which is preliminary data.</text>
</comment>
<dbReference type="Gene3D" id="3.40.190.10">
    <property type="entry name" value="Periplasmic binding protein-like II"/>
    <property type="match status" value="2"/>
</dbReference>
<organism evidence="7 8">
    <name type="scientific">Nocardia rhizosphaerihabitans</name>
    <dbReference type="NCBI Taxonomy" id="1691570"/>
    <lineage>
        <taxon>Bacteria</taxon>
        <taxon>Bacillati</taxon>
        <taxon>Actinomycetota</taxon>
        <taxon>Actinomycetes</taxon>
        <taxon>Mycobacteriales</taxon>
        <taxon>Nocardiaceae</taxon>
        <taxon>Nocardia</taxon>
    </lineage>
</organism>
<evidence type="ECO:0000259" key="6">
    <source>
        <dbReference type="PROSITE" id="PS50931"/>
    </source>
</evidence>
<dbReference type="RefSeq" id="WP_189022684.1">
    <property type="nucleotide sequence ID" value="NZ_BMNE01000001.1"/>
</dbReference>
<evidence type="ECO:0000313" key="8">
    <source>
        <dbReference type="Proteomes" id="UP000658127"/>
    </source>
</evidence>
<proteinExistence type="inferred from homology"/>
<feature type="domain" description="HTH lysR-type" evidence="6">
    <location>
        <begin position="1"/>
        <end position="60"/>
    </location>
</feature>
<name>A0ABQ2K4B7_9NOCA</name>
<dbReference type="Proteomes" id="UP000658127">
    <property type="component" value="Unassembled WGS sequence"/>
</dbReference>
<dbReference type="InterPro" id="IPR005119">
    <property type="entry name" value="LysR_subst-bd"/>
</dbReference>
<evidence type="ECO:0000313" key="7">
    <source>
        <dbReference type="EMBL" id="GGN66518.1"/>
    </source>
</evidence>
<dbReference type="SUPFAM" id="SSF46785">
    <property type="entry name" value="Winged helix' DNA-binding domain"/>
    <property type="match status" value="1"/>
</dbReference>
<dbReference type="InterPro" id="IPR036388">
    <property type="entry name" value="WH-like_DNA-bd_sf"/>
</dbReference>
<dbReference type="EMBL" id="BMNE01000001">
    <property type="protein sequence ID" value="GGN66518.1"/>
    <property type="molecule type" value="Genomic_DNA"/>
</dbReference>
<protein>
    <submittedName>
        <fullName evidence="7">LysR family transcriptional regulator</fullName>
    </submittedName>
</protein>
<comment type="similarity">
    <text evidence="1">Belongs to the LysR transcriptional regulatory family.</text>
</comment>
<dbReference type="Pfam" id="PF03466">
    <property type="entry name" value="LysR_substrate"/>
    <property type="match status" value="1"/>
</dbReference>
<keyword evidence="3" id="KW-0238">DNA-binding</keyword>
<evidence type="ECO:0000256" key="5">
    <source>
        <dbReference type="ARBA" id="ARBA00023163"/>
    </source>
</evidence>
<evidence type="ECO:0000256" key="3">
    <source>
        <dbReference type="ARBA" id="ARBA00023125"/>
    </source>
</evidence>
<keyword evidence="4" id="KW-0010">Activator</keyword>
<reference evidence="8" key="1">
    <citation type="journal article" date="2019" name="Int. J. Syst. Evol. Microbiol.">
        <title>The Global Catalogue of Microorganisms (GCM) 10K type strain sequencing project: providing services to taxonomists for standard genome sequencing and annotation.</title>
        <authorList>
            <consortium name="The Broad Institute Genomics Platform"/>
            <consortium name="The Broad Institute Genome Sequencing Center for Infectious Disease"/>
            <person name="Wu L."/>
            <person name="Ma J."/>
        </authorList>
    </citation>
    <scope>NUCLEOTIDE SEQUENCE [LARGE SCALE GENOMIC DNA]</scope>
    <source>
        <strain evidence="8">CGMCC 4.7329</strain>
    </source>
</reference>
<keyword evidence="2" id="KW-0805">Transcription regulation</keyword>
<accession>A0ABQ2K4B7</accession>
<gene>
    <name evidence="7" type="ORF">GCM10011610_01540</name>
</gene>
<keyword evidence="8" id="KW-1185">Reference proteome</keyword>
<sequence length="307" mass="33322">MDLDLATVRAFVFVAEERHFGHAAAALGLSQQALSKRVARLESTLGVRLLDRDHHGVRLTDDGARFLPGAQETLDANDRAVAALRAEQRPLRVDVWGHLYAPLRTLAGIATAPGVPPLEPGHGRDLPAVAAALTHGDIDAGFGRVHPPLPAGLTHRLIRLEPVDVLVGADHPLATATELRPDQLRGSVLHTPAALDRLDFLARFTHRFGIDDHRATPNLGLAPMLSVLADDPRGFVLLPADVPTPEITGVRAIPLVDPTPLYAWSLLWRTRPEPPQLDALLTALVRAAGERRWLDYDPARDWLPAEG</sequence>
<evidence type="ECO:0000256" key="1">
    <source>
        <dbReference type="ARBA" id="ARBA00009437"/>
    </source>
</evidence>
<dbReference type="Pfam" id="PF00126">
    <property type="entry name" value="HTH_1"/>
    <property type="match status" value="1"/>
</dbReference>
<dbReference type="PANTHER" id="PTHR30346:SF0">
    <property type="entry name" value="HCA OPERON TRANSCRIPTIONAL ACTIVATOR HCAR"/>
    <property type="match status" value="1"/>
</dbReference>
<dbReference type="InterPro" id="IPR000847">
    <property type="entry name" value="LysR_HTH_N"/>
</dbReference>
<dbReference type="Gene3D" id="1.10.10.10">
    <property type="entry name" value="Winged helix-like DNA-binding domain superfamily/Winged helix DNA-binding domain"/>
    <property type="match status" value="1"/>
</dbReference>
<keyword evidence="5" id="KW-0804">Transcription</keyword>
<dbReference type="InterPro" id="IPR036390">
    <property type="entry name" value="WH_DNA-bd_sf"/>
</dbReference>
<evidence type="ECO:0000256" key="2">
    <source>
        <dbReference type="ARBA" id="ARBA00023015"/>
    </source>
</evidence>
<dbReference type="PANTHER" id="PTHR30346">
    <property type="entry name" value="TRANSCRIPTIONAL DUAL REGULATOR HCAR-RELATED"/>
    <property type="match status" value="1"/>
</dbReference>